<keyword evidence="3" id="KW-1185">Reference proteome</keyword>
<feature type="compositionally biased region" description="Basic and acidic residues" evidence="1">
    <location>
        <begin position="51"/>
        <end position="66"/>
    </location>
</feature>
<sequence>MPLGQGLDRTVPGSPEVRGVSVVPRIVASSGFHRGAAESDRYVGRLRRTGRRTDRTENGPDGERTGRRANRPTNAADQVESSGGAGPETAGDPDRAARRRKVRPPRPPPPPSAGTGRHVTERGRFTMSHANGAPGAGPTRRAGRWERYRVTHPFSPQDQAALWASIAGVVALAALLGWAFEMKGGVVVVAALPFIISSFEERRTAFQFDTTGVLSGGVRLPWTDVAQLVVATPPDGEHALIGVRLRPGASLPPGTDAPAQHPAMPAPVHVAVPRHKFDLAKMVGKARKYAPPHIRIVVAEPSGERVAT</sequence>
<reference evidence="2 3" key="1">
    <citation type="journal article" date="2019" name="Int. J. Syst. Evol. Microbiol.">
        <title>The Global Catalogue of Microorganisms (GCM) 10K type strain sequencing project: providing services to taxonomists for standard genome sequencing and annotation.</title>
        <authorList>
            <consortium name="The Broad Institute Genomics Platform"/>
            <consortium name="The Broad Institute Genome Sequencing Center for Infectious Disease"/>
            <person name="Wu L."/>
            <person name="Ma J."/>
        </authorList>
    </citation>
    <scope>NUCLEOTIDE SEQUENCE [LARGE SCALE GENOMIC DNA]</scope>
    <source>
        <strain evidence="2 3">JCM 6307</strain>
    </source>
</reference>
<proteinExistence type="predicted"/>
<gene>
    <name evidence="2" type="ORF">GCM10010406_39820</name>
</gene>
<protein>
    <recommendedName>
        <fullName evidence="4">PH domain-containing protein</fullName>
    </recommendedName>
</protein>
<evidence type="ECO:0000313" key="2">
    <source>
        <dbReference type="EMBL" id="GAA2499316.1"/>
    </source>
</evidence>
<organism evidence="2 3">
    <name type="scientific">Streptomyces thermolineatus</name>
    <dbReference type="NCBI Taxonomy" id="44033"/>
    <lineage>
        <taxon>Bacteria</taxon>
        <taxon>Bacillati</taxon>
        <taxon>Actinomycetota</taxon>
        <taxon>Actinomycetes</taxon>
        <taxon>Kitasatosporales</taxon>
        <taxon>Streptomycetaceae</taxon>
        <taxon>Streptomyces</taxon>
    </lineage>
</organism>
<dbReference type="Proteomes" id="UP001501358">
    <property type="component" value="Unassembled WGS sequence"/>
</dbReference>
<name>A0ABN3MCE0_9ACTN</name>
<accession>A0ABN3MCE0</accession>
<dbReference type="EMBL" id="BAAATA010000026">
    <property type="protein sequence ID" value="GAA2499316.1"/>
    <property type="molecule type" value="Genomic_DNA"/>
</dbReference>
<evidence type="ECO:0000256" key="1">
    <source>
        <dbReference type="SAM" id="MobiDB-lite"/>
    </source>
</evidence>
<feature type="region of interest" description="Disordered" evidence="1">
    <location>
        <begin position="1"/>
        <end position="119"/>
    </location>
</feature>
<feature type="compositionally biased region" description="Polar residues" evidence="1">
    <location>
        <begin position="71"/>
        <end position="81"/>
    </location>
</feature>
<evidence type="ECO:0000313" key="3">
    <source>
        <dbReference type="Proteomes" id="UP001501358"/>
    </source>
</evidence>
<evidence type="ECO:0008006" key="4">
    <source>
        <dbReference type="Google" id="ProtNLM"/>
    </source>
</evidence>
<comment type="caution">
    <text evidence="2">The sequence shown here is derived from an EMBL/GenBank/DDBJ whole genome shotgun (WGS) entry which is preliminary data.</text>
</comment>